<evidence type="ECO:0000313" key="5">
    <source>
        <dbReference type="Proteomes" id="UP000634011"/>
    </source>
</evidence>
<feature type="domain" description="FAD-binding PCMH-type" evidence="3">
    <location>
        <begin position="1"/>
        <end position="170"/>
    </location>
</feature>
<dbReference type="EMBL" id="JACOFV010000003">
    <property type="protein sequence ID" value="MBC3861462.1"/>
    <property type="molecule type" value="Genomic_DNA"/>
</dbReference>
<evidence type="ECO:0000313" key="4">
    <source>
        <dbReference type="EMBL" id="MBC3861462.1"/>
    </source>
</evidence>
<dbReference type="Proteomes" id="UP000634011">
    <property type="component" value="Unassembled WGS sequence"/>
</dbReference>
<dbReference type="PANTHER" id="PTHR11748">
    <property type="entry name" value="D-LACTATE DEHYDROGENASE"/>
    <property type="match status" value="1"/>
</dbReference>
<keyword evidence="4" id="KW-0560">Oxidoreductase</keyword>
<keyword evidence="2" id="KW-0274">FAD</keyword>
<dbReference type="GO" id="GO:0019154">
    <property type="term" value="F:glycolate dehydrogenase activity"/>
    <property type="evidence" value="ECO:0007669"/>
    <property type="project" value="UniProtKB-EC"/>
</dbReference>
<comment type="caution">
    <text evidence="4">The sequence shown here is derived from an EMBL/GenBank/DDBJ whole genome shotgun (WGS) entry which is preliminary data.</text>
</comment>
<dbReference type="Pfam" id="PF01565">
    <property type="entry name" value="FAD_binding_4"/>
    <property type="match status" value="1"/>
</dbReference>
<gene>
    <name evidence="4" type="primary">glcE</name>
    <name evidence="4" type="ORF">H8K32_05060</name>
</gene>
<sequence>MTTILQGFREQILQAKEQRTALQIRGGGSKSWYGQEPVGNVVDTRLYRGIIAYEPTELVLTACSGTPLSEIEAVLAEQNQMLAFEPPHFGVGATLGGMLASGLSGPRRPYVGAVRDFVLGATLMDGKGEILEFGGQVMKNVAGYDVSRLLAGAMGSLGLVLNISIKVLPRPFAETTLVFALSEADAIKKMNLWAGQALPISGSCWHVGRLMLRLSGAEAAVRSARQVLGGEEMHDAAAYWTALREQTQDFFSQDEEHGLWRLSVPSTTVALPLTGKSLIEWGGAQRWLFSDETPEVIRAAASAAGGHASLFRGGNKSIGVFTPLPAPLLHIHQRLKDAFDPAGIFNPGRLYKDF</sequence>
<dbReference type="PANTHER" id="PTHR11748:SF103">
    <property type="entry name" value="GLYCOLATE OXIDASE SUBUNIT GLCE"/>
    <property type="match status" value="1"/>
</dbReference>
<keyword evidence="1" id="KW-0285">Flavoprotein</keyword>
<dbReference type="Gene3D" id="3.30.465.10">
    <property type="match status" value="1"/>
</dbReference>
<evidence type="ECO:0000256" key="2">
    <source>
        <dbReference type="ARBA" id="ARBA00022827"/>
    </source>
</evidence>
<dbReference type="InterPro" id="IPR036318">
    <property type="entry name" value="FAD-bd_PCMH-like_sf"/>
</dbReference>
<dbReference type="InterPro" id="IPR016169">
    <property type="entry name" value="FAD-bd_PCMH_sub2"/>
</dbReference>
<dbReference type="PROSITE" id="PS51387">
    <property type="entry name" value="FAD_PCMH"/>
    <property type="match status" value="1"/>
</dbReference>
<protein>
    <submittedName>
        <fullName evidence="4">Glycolate oxidase subunit GlcE</fullName>
        <ecNumber evidence="4">1.1.99.14</ecNumber>
    </submittedName>
</protein>
<dbReference type="InterPro" id="IPR016166">
    <property type="entry name" value="FAD-bd_PCMH"/>
</dbReference>
<name>A0A923KHT0_9BURK</name>
<reference evidence="4" key="1">
    <citation type="submission" date="2020-08" db="EMBL/GenBank/DDBJ databases">
        <title>Novel species isolated from subtropical streams in China.</title>
        <authorList>
            <person name="Lu H."/>
        </authorList>
    </citation>
    <scope>NUCLEOTIDE SEQUENCE</scope>
    <source>
        <strain evidence="4">KACC 12607</strain>
    </source>
</reference>
<keyword evidence="5" id="KW-1185">Reference proteome</keyword>
<dbReference type="AlphaFoldDB" id="A0A923KHT0"/>
<organism evidence="4 5">
    <name type="scientific">Undibacterium jejuense</name>
    <dbReference type="NCBI Taxonomy" id="1344949"/>
    <lineage>
        <taxon>Bacteria</taxon>
        <taxon>Pseudomonadati</taxon>
        <taxon>Pseudomonadota</taxon>
        <taxon>Betaproteobacteria</taxon>
        <taxon>Burkholderiales</taxon>
        <taxon>Oxalobacteraceae</taxon>
        <taxon>Undibacterium</taxon>
    </lineage>
</organism>
<dbReference type="SUPFAM" id="SSF55103">
    <property type="entry name" value="FAD-linked oxidases, C-terminal domain"/>
    <property type="match status" value="1"/>
</dbReference>
<dbReference type="EC" id="1.1.99.14" evidence="4"/>
<evidence type="ECO:0000256" key="1">
    <source>
        <dbReference type="ARBA" id="ARBA00022630"/>
    </source>
</evidence>
<proteinExistence type="predicted"/>
<dbReference type="InterPro" id="IPR006094">
    <property type="entry name" value="Oxid_FAD_bind_N"/>
</dbReference>
<accession>A0A923KHT0</accession>
<dbReference type="NCBIfam" id="NF008439">
    <property type="entry name" value="PRK11282.1"/>
    <property type="match status" value="1"/>
</dbReference>
<dbReference type="GO" id="GO:0071949">
    <property type="term" value="F:FAD binding"/>
    <property type="evidence" value="ECO:0007669"/>
    <property type="project" value="InterPro"/>
</dbReference>
<dbReference type="InterPro" id="IPR016164">
    <property type="entry name" value="FAD-linked_Oxase-like_C"/>
</dbReference>
<dbReference type="SUPFAM" id="SSF56176">
    <property type="entry name" value="FAD-binding/transporter-associated domain-like"/>
    <property type="match status" value="1"/>
</dbReference>
<evidence type="ECO:0000259" key="3">
    <source>
        <dbReference type="PROSITE" id="PS51387"/>
    </source>
</evidence>